<organism evidence="1 2">
    <name type="scientific">Pseudomonas fluorescens</name>
    <dbReference type="NCBI Taxonomy" id="294"/>
    <lineage>
        <taxon>Bacteria</taxon>
        <taxon>Pseudomonadati</taxon>
        <taxon>Pseudomonadota</taxon>
        <taxon>Gammaproteobacteria</taxon>
        <taxon>Pseudomonadales</taxon>
        <taxon>Pseudomonadaceae</taxon>
        <taxon>Pseudomonas</taxon>
    </lineage>
</organism>
<dbReference type="AlphaFoldDB" id="A0A5E6Y3Q1"/>
<name>A0A5E6Y3Q1_PSEFL</name>
<dbReference type="Proteomes" id="UP000326241">
    <property type="component" value="Unassembled WGS sequence"/>
</dbReference>
<accession>A0A5E6Y3Q1</accession>
<evidence type="ECO:0000313" key="2">
    <source>
        <dbReference type="Proteomes" id="UP000326241"/>
    </source>
</evidence>
<sequence length="67" mass="7774">MRLGDFIAEVGRYRQGLLNCAAEVADLRLSGVFRLEDTDKLLAILPQTLPVQLRYRTRWWVTLERVA</sequence>
<reference evidence="1 2" key="1">
    <citation type="submission" date="2019-09" db="EMBL/GenBank/DDBJ databases">
        <authorList>
            <person name="Chandra G."/>
            <person name="Truman W A."/>
        </authorList>
    </citation>
    <scope>NUCLEOTIDE SEQUENCE [LARGE SCALE GENOMIC DNA]</scope>
    <source>
        <strain evidence="1">PS624</strain>
    </source>
</reference>
<proteinExistence type="predicted"/>
<evidence type="ECO:0000313" key="1">
    <source>
        <dbReference type="EMBL" id="VVN48093.1"/>
    </source>
</evidence>
<protein>
    <submittedName>
        <fullName evidence="1">Protein FecR</fullName>
    </submittedName>
</protein>
<gene>
    <name evidence="1" type="primary">fecR_7</name>
    <name evidence="1" type="ORF">PS624_06000</name>
</gene>
<dbReference type="EMBL" id="CABVGZ010000153">
    <property type="protein sequence ID" value="VVN48093.1"/>
    <property type="molecule type" value="Genomic_DNA"/>
</dbReference>